<dbReference type="PROSITE" id="PS51625">
    <property type="entry name" value="SAM_MT_TRMB"/>
    <property type="match status" value="1"/>
</dbReference>
<dbReference type="PANTHER" id="PTHR23417:SF14">
    <property type="entry name" value="PENTACOTRIPEPTIDE-REPEAT REGION OF PRORP DOMAIN-CONTAINING PROTEIN"/>
    <property type="match status" value="1"/>
</dbReference>
<keyword evidence="6" id="KW-0949">S-adenosyl-L-methionine</keyword>
<reference evidence="9" key="1">
    <citation type="journal article" date="2019" name="Int. J. Syst. Evol. Microbiol.">
        <title>The Global Catalogue of Microorganisms (GCM) 10K type strain sequencing project: providing services to taxonomists for standard genome sequencing and annotation.</title>
        <authorList>
            <consortium name="The Broad Institute Genomics Platform"/>
            <consortium name="The Broad Institute Genome Sequencing Center for Infectious Disease"/>
            <person name="Wu L."/>
            <person name="Ma J."/>
        </authorList>
    </citation>
    <scope>NUCLEOTIDE SEQUENCE [LARGE SCALE GENOMIC DNA]</scope>
    <source>
        <strain evidence="9">CGMCC 1.10131</strain>
    </source>
</reference>
<dbReference type="PANTHER" id="PTHR23417">
    <property type="entry name" value="3-DEOXY-D-MANNO-OCTULOSONIC-ACID TRANSFERASE/TRNA GUANINE-N 7 - -METHYLTRANSFERASE"/>
    <property type="match status" value="1"/>
</dbReference>
<dbReference type="EC" id="2.1.1.33" evidence="3"/>
<dbReference type="EMBL" id="BMDY01000012">
    <property type="protein sequence ID" value="GGB08562.1"/>
    <property type="molecule type" value="Genomic_DNA"/>
</dbReference>
<organism evidence="8 9">
    <name type="scientific">Agarivorans gilvus</name>
    <dbReference type="NCBI Taxonomy" id="680279"/>
    <lineage>
        <taxon>Bacteria</taxon>
        <taxon>Pseudomonadati</taxon>
        <taxon>Pseudomonadota</taxon>
        <taxon>Gammaproteobacteria</taxon>
        <taxon>Alteromonadales</taxon>
        <taxon>Alteromonadaceae</taxon>
        <taxon>Agarivorans</taxon>
    </lineage>
</organism>
<evidence type="ECO:0000256" key="4">
    <source>
        <dbReference type="ARBA" id="ARBA00022603"/>
    </source>
</evidence>
<evidence type="ECO:0000256" key="3">
    <source>
        <dbReference type="ARBA" id="ARBA00011977"/>
    </source>
</evidence>
<keyword evidence="9" id="KW-1185">Reference proteome</keyword>
<keyword evidence="7" id="KW-0819">tRNA processing</keyword>
<dbReference type="Proteomes" id="UP000651977">
    <property type="component" value="Unassembled WGS sequence"/>
</dbReference>
<name>A0ABQ1I2F7_9ALTE</name>
<dbReference type="SUPFAM" id="SSF53335">
    <property type="entry name" value="S-adenosyl-L-methionine-dependent methyltransferases"/>
    <property type="match status" value="1"/>
</dbReference>
<sequence>MQGNSRSVSSNQEGLHENLDKVVLRHLEQPFLKPYQQHTLDAFLKLEKQVEAANRPLIFDSCCGTGLSTAALAQLHPDALVVGMDKSAHRLTKHQAHFDQLGQNYLLLQVDLNDFWRLAVEAGWQLSHHYILYPNPWPKSRHLQRRWHGSAVFPFILKLGGQLELRSNWKTYLEEFQVALQLAGFQSQLNAYQTEQPITAFERKYQNSAQALWQLRSQLSA</sequence>
<evidence type="ECO:0000313" key="9">
    <source>
        <dbReference type="Proteomes" id="UP000651977"/>
    </source>
</evidence>
<comment type="caution">
    <text evidence="8">The sequence shown here is derived from an EMBL/GenBank/DDBJ whole genome shotgun (WGS) entry which is preliminary data.</text>
</comment>
<evidence type="ECO:0000256" key="7">
    <source>
        <dbReference type="ARBA" id="ARBA00022694"/>
    </source>
</evidence>
<dbReference type="Gene3D" id="3.40.50.150">
    <property type="entry name" value="Vaccinia Virus protein VP39"/>
    <property type="match status" value="1"/>
</dbReference>
<dbReference type="InterPro" id="IPR029063">
    <property type="entry name" value="SAM-dependent_MTases_sf"/>
</dbReference>
<dbReference type="CDD" id="cd02440">
    <property type="entry name" value="AdoMet_MTases"/>
    <property type="match status" value="1"/>
</dbReference>
<evidence type="ECO:0000256" key="6">
    <source>
        <dbReference type="ARBA" id="ARBA00022691"/>
    </source>
</evidence>
<protein>
    <recommendedName>
        <fullName evidence="3">tRNA (guanine(46)-N(7))-methyltransferase</fullName>
        <ecNumber evidence="3">2.1.1.33</ecNumber>
    </recommendedName>
</protein>
<evidence type="ECO:0000256" key="5">
    <source>
        <dbReference type="ARBA" id="ARBA00022679"/>
    </source>
</evidence>
<evidence type="ECO:0000256" key="2">
    <source>
        <dbReference type="ARBA" id="ARBA00003015"/>
    </source>
</evidence>
<dbReference type="RefSeq" id="WP_055734107.1">
    <property type="nucleotide sequence ID" value="NZ_BMDY01000012.1"/>
</dbReference>
<evidence type="ECO:0000313" key="8">
    <source>
        <dbReference type="EMBL" id="GGB08562.1"/>
    </source>
</evidence>
<dbReference type="InterPro" id="IPR003358">
    <property type="entry name" value="tRNA_(Gua-N-7)_MeTrfase_Trmb"/>
</dbReference>
<keyword evidence="4" id="KW-0489">Methyltransferase</keyword>
<accession>A0ABQ1I2F7</accession>
<comment type="function">
    <text evidence="2">Catalyzes the formation of N(7)-methylguanine at position 46 (m7G46) in tRNA.</text>
</comment>
<dbReference type="Pfam" id="PF02390">
    <property type="entry name" value="Methyltransf_4"/>
    <property type="match status" value="1"/>
</dbReference>
<evidence type="ECO:0000256" key="1">
    <source>
        <dbReference type="ARBA" id="ARBA00000142"/>
    </source>
</evidence>
<gene>
    <name evidence="8" type="ORF">GCM10007414_22480</name>
</gene>
<proteinExistence type="predicted"/>
<comment type="catalytic activity">
    <reaction evidence="1">
        <text>guanosine(46) in tRNA + S-adenosyl-L-methionine = N(7)-methylguanosine(46) in tRNA + S-adenosyl-L-homocysteine</text>
        <dbReference type="Rhea" id="RHEA:42708"/>
        <dbReference type="Rhea" id="RHEA-COMP:10188"/>
        <dbReference type="Rhea" id="RHEA-COMP:10189"/>
        <dbReference type="ChEBI" id="CHEBI:57856"/>
        <dbReference type="ChEBI" id="CHEBI:59789"/>
        <dbReference type="ChEBI" id="CHEBI:74269"/>
        <dbReference type="ChEBI" id="CHEBI:74480"/>
        <dbReference type="EC" id="2.1.1.33"/>
    </reaction>
</comment>
<keyword evidence="5" id="KW-0808">Transferase</keyword>